<protein>
    <submittedName>
        <fullName evidence="1">Uncharacterized protein</fullName>
    </submittedName>
</protein>
<comment type="caution">
    <text evidence="1">The sequence shown here is derived from an EMBL/GenBank/DDBJ whole genome shotgun (WGS) entry which is preliminary data.</text>
</comment>
<evidence type="ECO:0000313" key="2">
    <source>
        <dbReference type="Proteomes" id="UP001054252"/>
    </source>
</evidence>
<reference evidence="1 2" key="1">
    <citation type="journal article" date="2021" name="Commun. Biol.">
        <title>The genome of Shorea leprosula (Dipterocarpaceae) highlights the ecological relevance of drought in aseasonal tropical rainforests.</title>
        <authorList>
            <person name="Ng K.K.S."/>
            <person name="Kobayashi M.J."/>
            <person name="Fawcett J.A."/>
            <person name="Hatakeyama M."/>
            <person name="Paape T."/>
            <person name="Ng C.H."/>
            <person name="Ang C.C."/>
            <person name="Tnah L.H."/>
            <person name="Lee C.T."/>
            <person name="Nishiyama T."/>
            <person name="Sese J."/>
            <person name="O'Brien M.J."/>
            <person name="Copetti D."/>
            <person name="Mohd Noor M.I."/>
            <person name="Ong R.C."/>
            <person name="Putra M."/>
            <person name="Sireger I.Z."/>
            <person name="Indrioko S."/>
            <person name="Kosugi Y."/>
            <person name="Izuno A."/>
            <person name="Isagi Y."/>
            <person name="Lee S.L."/>
            <person name="Shimizu K.K."/>
        </authorList>
    </citation>
    <scope>NUCLEOTIDE SEQUENCE [LARGE SCALE GENOMIC DNA]</scope>
    <source>
        <strain evidence="1">214</strain>
    </source>
</reference>
<sequence>MSFSPKIYSLLFVFSPKIPSPCSSLLQFLQFFTQKSNHCCHPPLQSSPSPSSPLLQLSHAADPTLPLQFIISAKQLLDFLCINLGKCYF</sequence>
<keyword evidence="2" id="KW-1185">Reference proteome</keyword>
<organism evidence="1 2">
    <name type="scientific">Rubroshorea leprosula</name>
    <dbReference type="NCBI Taxonomy" id="152421"/>
    <lineage>
        <taxon>Eukaryota</taxon>
        <taxon>Viridiplantae</taxon>
        <taxon>Streptophyta</taxon>
        <taxon>Embryophyta</taxon>
        <taxon>Tracheophyta</taxon>
        <taxon>Spermatophyta</taxon>
        <taxon>Magnoliopsida</taxon>
        <taxon>eudicotyledons</taxon>
        <taxon>Gunneridae</taxon>
        <taxon>Pentapetalae</taxon>
        <taxon>rosids</taxon>
        <taxon>malvids</taxon>
        <taxon>Malvales</taxon>
        <taxon>Dipterocarpaceae</taxon>
        <taxon>Rubroshorea</taxon>
    </lineage>
</organism>
<evidence type="ECO:0000313" key="1">
    <source>
        <dbReference type="EMBL" id="GKV49495.1"/>
    </source>
</evidence>
<gene>
    <name evidence="1" type="ORF">SLEP1_g56246</name>
</gene>
<dbReference type="Proteomes" id="UP001054252">
    <property type="component" value="Unassembled WGS sequence"/>
</dbReference>
<dbReference type="EMBL" id="BPVZ01000302">
    <property type="protein sequence ID" value="GKV49495.1"/>
    <property type="molecule type" value="Genomic_DNA"/>
</dbReference>
<proteinExistence type="predicted"/>
<name>A0AAV5MHY8_9ROSI</name>
<dbReference type="AlphaFoldDB" id="A0AAV5MHY8"/>
<accession>A0AAV5MHY8</accession>